<gene>
    <name evidence="3" type="ORF">H9815_08895</name>
</gene>
<dbReference type="Gene3D" id="2.130.10.10">
    <property type="entry name" value="YVTN repeat-like/Quinoprotein amine dehydrogenase"/>
    <property type="match status" value="1"/>
</dbReference>
<dbReference type="SUPFAM" id="SSF63829">
    <property type="entry name" value="Calcium-dependent phosphotriesterase"/>
    <property type="match status" value="1"/>
</dbReference>
<feature type="compositionally biased region" description="Low complexity" evidence="1">
    <location>
        <begin position="31"/>
        <end position="42"/>
    </location>
</feature>
<evidence type="ECO:0000256" key="1">
    <source>
        <dbReference type="SAM" id="MobiDB-lite"/>
    </source>
</evidence>
<protein>
    <submittedName>
        <fullName evidence="3">Uncharacterized protein</fullName>
    </submittedName>
</protein>
<reference evidence="3" key="1">
    <citation type="journal article" date="2021" name="PeerJ">
        <title>Extensive microbial diversity within the chicken gut microbiome revealed by metagenomics and culture.</title>
        <authorList>
            <person name="Gilroy R."/>
            <person name="Ravi A."/>
            <person name="Getino M."/>
            <person name="Pursley I."/>
            <person name="Horton D.L."/>
            <person name="Alikhan N.F."/>
            <person name="Baker D."/>
            <person name="Gharbi K."/>
            <person name="Hall N."/>
            <person name="Watson M."/>
            <person name="Adriaenssens E.M."/>
            <person name="Foster-Nyarko E."/>
            <person name="Jarju S."/>
            <person name="Secka A."/>
            <person name="Antonio M."/>
            <person name="Oren A."/>
            <person name="Chaudhuri R.R."/>
            <person name="La Ragione R."/>
            <person name="Hildebrand F."/>
            <person name="Pallen M.J."/>
        </authorList>
    </citation>
    <scope>NUCLEOTIDE SEQUENCE</scope>
    <source>
        <strain evidence="3">ChiGjej4B4-7305</strain>
    </source>
</reference>
<dbReference type="InterPro" id="IPR006311">
    <property type="entry name" value="TAT_signal"/>
</dbReference>
<name>A0A9D2EEL9_9MICO</name>
<dbReference type="Proteomes" id="UP000824037">
    <property type="component" value="Unassembled WGS sequence"/>
</dbReference>
<accession>A0A9D2EEL9</accession>
<proteinExistence type="predicted"/>
<evidence type="ECO:0000313" key="3">
    <source>
        <dbReference type="EMBL" id="HIZ35882.1"/>
    </source>
</evidence>
<feature type="chain" id="PRO_5038693272" evidence="2">
    <location>
        <begin position="34"/>
        <end position="877"/>
    </location>
</feature>
<organism evidence="3 4">
    <name type="scientific">Candidatus Ruania gallistercoris</name>
    <dbReference type="NCBI Taxonomy" id="2838746"/>
    <lineage>
        <taxon>Bacteria</taxon>
        <taxon>Bacillati</taxon>
        <taxon>Actinomycetota</taxon>
        <taxon>Actinomycetes</taxon>
        <taxon>Micrococcales</taxon>
        <taxon>Ruaniaceae</taxon>
        <taxon>Ruania</taxon>
    </lineage>
</organism>
<feature type="region of interest" description="Disordered" evidence="1">
    <location>
        <begin position="31"/>
        <end position="87"/>
    </location>
</feature>
<dbReference type="AlphaFoldDB" id="A0A9D2EEL9"/>
<evidence type="ECO:0000313" key="4">
    <source>
        <dbReference type="Proteomes" id="UP000824037"/>
    </source>
</evidence>
<feature type="compositionally biased region" description="Low complexity" evidence="1">
    <location>
        <begin position="73"/>
        <end position="87"/>
    </location>
</feature>
<dbReference type="SUPFAM" id="SSF50998">
    <property type="entry name" value="Quinoprotein alcohol dehydrogenase-like"/>
    <property type="match status" value="1"/>
</dbReference>
<evidence type="ECO:0000256" key="2">
    <source>
        <dbReference type="SAM" id="SignalP"/>
    </source>
</evidence>
<dbReference type="PROSITE" id="PS51318">
    <property type="entry name" value="TAT"/>
    <property type="match status" value="1"/>
</dbReference>
<feature type="signal peptide" evidence="2">
    <location>
        <begin position="1"/>
        <end position="33"/>
    </location>
</feature>
<dbReference type="InterPro" id="IPR011047">
    <property type="entry name" value="Quinoprotein_ADH-like_sf"/>
</dbReference>
<reference evidence="3" key="2">
    <citation type="submission" date="2021-04" db="EMBL/GenBank/DDBJ databases">
        <authorList>
            <person name="Gilroy R."/>
        </authorList>
    </citation>
    <scope>NUCLEOTIDE SEQUENCE</scope>
    <source>
        <strain evidence="3">ChiGjej4B4-7305</strain>
    </source>
</reference>
<keyword evidence="2" id="KW-0732">Signal</keyword>
<sequence length="877" mass="92224">MKPGMPRTGRRRLGLTAAALTAALALLAAPSQAAPSEAEIAQEGPADAQPSQTPLAQDVSGSGSAEAGDDPAADGATAPPASAVPEPVVQDLGPAVMSVNVRSATFGELADGTPVAYAVSNGNPATFTMVDVATGEALFSSEIENTTLGGWILVDEDGMVYFTARHPMSAGLFSFDPETQELTNLEERVAGELVLYSGSWGPDGRIYFGTYPNAKVVAFDPATGELQDYGTQTEDAAYVFSLGVVNGEIWAGTGPVPHLYAIDPATGERRELQPPEHVMANTQWFIGIDQRADTALIRLSPRGNYDTALLDLETGEWSEQIIPSVFGSSPTNLDADGRTYLFSEDVVTSYDTTTGELVPTGWAETDLPELLADQVGTYDMAVLELPGTEGETLVGLSTDGDLWTYHLSSGETTFTRAEIEPAPAEAHGLGVGPDGNAYIGAYLSSGSMTRVDSQSLELTPLRGPKQADAIATHGEELIVTSYPGAVVHAGDPEQDWEWGTNPRHVLTLERGEPHFQDRINGVVSIGDRVALGTVPDYGELGGALTLLDTETGDFEFHRNVVPDQSVISLAYADGLIYGGTSINGGLSSDPTADSAELFIWDVAAQEVLYSEALTDQAGYLAGLSWGADGQLVGATSDGVLFEFDPQEREVTWSVRLFEPDQGSHGGWGYSTKTIWDERTGTYLVTLNGSLYQVHRDSGEFDVVAEEMDQITRDGAGTIIGVDLTHAYRIDIDGEDVTCDETITGDHRGPLRLTEGVTCVDGATVRGPVTVSSGAGLVLTDSEVTGPLRAEGADVVHVLDSVVSGPVRVEGTREEVLLRGNTVRGPVQLTNSTTALAPLVSDNQVNGPLSCSGNDPAPVNAGLANEVSGPSTGQCADL</sequence>
<dbReference type="EMBL" id="DXBY01000153">
    <property type="protein sequence ID" value="HIZ35882.1"/>
    <property type="molecule type" value="Genomic_DNA"/>
</dbReference>
<dbReference type="InterPro" id="IPR015943">
    <property type="entry name" value="WD40/YVTN_repeat-like_dom_sf"/>
</dbReference>
<comment type="caution">
    <text evidence="3">The sequence shown here is derived from an EMBL/GenBank/DDBJ whole genome shotgun (WGS) entry which is preliminary data.</text>
</comment>